<evidence type="ECO:0000313" key="2">
    <source>
        <dbReference type="EnsemblMetazoa" id="CLYHEMP025631.1"/>
    </source>
</evidence>
<proteinExistence type="predicted"/>
<feature type="transmembrane region" description="Helical" evidence="1">
    <location>
        <begin position="82"/>
        <end position="106"/>
    </location>
</feature>
<dbReference type="EnsemblMetazoa" id="CLYHEMT025631.1">
    <property type="protein sequence ID" value="CLYHEMP025631.1"/>
    <property type="gene ID" value="CLYHEMG025631"/>
</dbReference>
<sequence length="116" mass="13441">MIREPGKSAALLASKLIPLSSNENAKIFVEGFIKAMHEKLKKKSVSKPYHINLFKLSCTNKPIPAIPPECKYFYSEHNFDKFIFVSIQFSMYFIYVGCILTFTIFINFDLLNFNIF</sequence>
<keyword evidence="1" id="KW-0472">Membrane</keyword>
<evidence type="ECO:0000313" key="3">
    <source>
        <dbReference type="Proteomes" id="UP000594262"/>
    </source>
</evidence>
<keyword evidence="1" id="KW-0812">Transmembrane</keyword>
<organism evidence="2 3">
    <name type="scientific">Clytia hemisphaerica</name>
    <dbReference type="NCBI Taxonomy" id="252671"/>
    <lineage>
        <taxon>Eukaryota</taxon>
        <taxon>Metazoa</taxon>
        <taxon>Cnidaria</taxon>
        <taxon>Hydrozoa</taxon>
        <taxon>Hydroidolina</taxon>
        <taxon>Leptothecata</taxon>
        <taxon>Obeliida</taxon>
        <taxon>Clytiidae</taxon>
        <taxon>Clytia</taxon>
    </lineage>
</organism>
<dbReference type="Proteomes" id="UP000594262">
    <property type="component" value="Unplaced"/>
</dbReference>
<dbReference type="AlphaFoldDB" id="A0A7M6DRY9"/>
<reference evidence="2" key="1">
    <citation type="submission" date="2021-01" db="UniProtKB">
        <authorList>
            <consortium name="EnsemblMetazoa"/>
        </authorList>
    </citation>
    <scope>IDENTIFICATION</scope>
</reference>
<protein>
    <submittedName>
        <fullName evidence="2">Uncharacterized protein</fullName>
    </submittedName>
</protein>
<keyword evidence="3" id="KW-1185">Reference proteome</keyword>
<evidence type="ECO:0000256" key="1">
    <source>
        <dbReference type="SAM" id="Phobius"/>
    </source>
</evidence>
<accession>A0A7M6DRY9</accession>
<name>A0A7M6DRY9_9CNID</name>
<keyword evidence="1" id="KW-1133">Transmembrane helix</keyword>